<dbReference type="Proteomes" id="UP001605036">
    <property type="component" value="Unassembled WGS sequence"/>
</dbReference>
<protein>
    <submittedName>
        <fullName evidence="1">Uncharacterized protein</fullName>
    </submittedName>
</protein>
<dbReference type="AlphaFoldDB" id="A0ABD1ZAH0"/>
<name>A0ABD1ZAH0_9MARC</name>
<evidence type="ECO:0000313" key="1">
    <source>
        <dbReference type="EMBL" id="KAL2644394.1"/>
    </source>
</evidence>
<accession>A0ABD1ZAH0</accession>
<sequence length="136" mass="15172">MRILKLQAWEQRYLEKLAYLRKIECHWPAKALYGAAVSDFILWSAPRFVAASTIGTCILLGGLISMDMDEQGLCSNLASAKAAARKQQLNKSPLLKSKPSSVELKAYTTVSELLGVIKRDNQEHPLPKSWPFPVQS</sequence>
<gene>
    <name evidence="1" type="ORF">R1flu_011981</name>
</gene>
<dbReference type="EMBL" id="JBHFFA010000002">
    <property type="protein sequence ID" value="KAL2644394.1"/>
    <property type="molecule type" value="Genomic_DNA"/>
</dbReference>
<evidence type="ECO:0000313" key="2">
    <source>
        <dbReference type="Proteomes" id="UP001605036"/>
    </source>
</evidence>
<keyword evidence="2" id="KW-1185">Reference proteome</keyword>
<proteinExistence type="predicted"/>
<organism evidence="1 2">
    <name type="scientific">Riccia fluitans</name>
    <dbReference type="NCBI Taxonomy" id="41844"/>
    <lineage>
        <taxon>Eukaryota</taxon>
        <taxon>Viridiplantae</taxon>
        <taxon>Streptophyta</taxon>
        <taxon>Embryophyta</taxon>
        <taxon>Marchantiophyta</taxon>
        <taxon>Marchantiopsida</taxon>
        <taxon>Marchantiidae</taxon>
        <taxon>Marchantiales</taxon>
        <taxon>Ricciaceae</taxon>
        <taxon>Riccia</taxon>
    </lineage>
</organism>
<reference evidence="1 2" key="1">
    <citation type="submission" date="2024-09" db="EMBL/GenBank/DDBJ databases">
        <title>Chromosome-scale assembly of Riccia fluitans.</title>
        <authorList>
            <person name="Paukszto L."/>
            <person name="Sawicki J."/>
            <person name="Karawczyk K."/>
            <person name="Piernik-Szablinska J."/>
            <person name="Szczecinska M."/>
            <person name="Mazdziarz M."/>
        </authorList>
    </citation>
    <scope>NUCLEOTIDE SEQUENCE [LARGE SCALE GENOMIC DNA]</scope>
    <source>
        <strain evidence="1">Rf_01</strain>
        <tissue evidence="1">Aerial parts of the thallus</tissue>
    </source>
</reference>
<comment type="caution">
    <text evidence="1">The sequence shown here is derived from an EMBL/GenBank/DDBJ whole genome shotgun (WGS) entry which is preliminary data.</text>
</comment>